<dbReference type="GeneID" id="70130119"/>
<protein>
    <submittedName>
        <fullName evidence="1">Uncharacterized protein</fullName>
    </submittedName>
</protein>
<keyword evidence="2" id="KW-1185">Reference proteome</keyword>
<proteinExistence type="predicted"/>
<reference evidence="1" key="1">
    <citation type="journal article" date="2021" name="Nat. Commun.">
        <title>Genetic determinants of endophytism in the Arabidopsis root mycobiome.</title>
        <authorList>
            <person name="Mesny F."/>
            <person name="Miyauchi S."/>
            <person name="Thiergart T."/>
            <person name="Pickel B."/>
            <person name="Atanasova L."/>
            <person name="Karlsson M."/>
            <person name="Huettel B."/>
            <person name="Barry K.W."/>
            <person name="Haridas S."/>
            <person name="Chen C."/>
            <person name="Bauer D."/>
            <person name="Andreopoulos W."/>
            <person name="Pangilinan J."/>
            <person name="LaButti K."/>
            <person name="Riley R."/>
            <person name="Lipzen A."/>
            <person name="Clum A."/>
            <person name="Drula E."/>
            <person name="Henrissat B."/>
            <person name="Kohler A."/>
            <person name="Grigoriev I.V."/>
            <person name="Martin F.M."/>
            <person name="Hacquard S."/>
        </authorList>
    </citation>
    <scope>NUCLEOTIDE SEQUENCE</scope>
    <source>
        <strain evidence="1">MPI-SDFR-AT-0073</strain>
    </source>
</reference>
<dbReference type="EMBL" id="JAGPXC010000001">
    <property type="protein sequence ID" value="KAH6659245.1"/>
    <property type="molecule type" value="Genomic_DNA"/>
</dbReference>
<dbReference type="Proteomes" id="UP000758603">
    <property type="component" value="Unassembled WGS sequence"/>
</dbReference>
<evidence type="ECO:0000313" key="1">
    <source>
        <dbReference type="EMBL" id="KAH6659245.1"/>
    </source>
</evidence>
<organism evidence="1 2">
    <name type="scientific">Truncatella angustata</name>
    <dbReference type="NCBI Taxonomy" id="152316"/>
    <lineage>
        <taxon>Eukaryota</taxon>
        <taxon>Fungi</taxon>
        <taxon>Dikarya</taxon>
        <taxon>Ascomycota</taxon>
        <taxon>Pezizomycotina</taxon>
        <taxon>Sordariomycetes</taxon>
        <taxon>Xylariomycetidae</taxon>
        <taxon>Amphisphaeriales</taxon>
        <taxon>Sporocadaceae</taxon>
        <taxon>Truncatella</taxon>
    </lineage>
</organism>
<gene>
    <name evidence="1" type="ORF">BKA67DRAFT_543944</name>
</gene>
<dbReference type="AlphaFoldDB" id="A0A9P8UVT4"/>
<comment type="caution">
    <text evidence="1">The sequence shown here is derived from an EMBL/GenBank/DDBJ whole genome shotgun (WGS) entry which is preliminary data.</text>
</comment>
<dbReference type="RefSeq" id="XP_045963376.1">
    <property type="nucleotide sequence ID" value="XM_046101227.1"/>
</dbReference>
<dbReference type="SUPFAM" id="SSF52777">
    <property type="entry name" value="CoA-dependent acyltransferases"/>
    <property type="match status" value="1"/>
</dbReference>
<name>A0A9P8UVT4_9PEZI</name>
<accession>A0A9P8UVT4</accession>
<evidence type="ECO:0000313" key="2">
    <source>
        <dbReference type="Proteomes" id="UP000758603"/>
    </source>
</evidence>
<sequence length="68" mass="8090">MPLALYRLAIETIASRHPMLRARFIKNPNHNYWQQYISDDIHGFFYLYHAKGLEATEKLKANVIIKCR</sequence>